<dbReference type="AlphaFoldDB" id="A0A1Q9YNC3"/>
<reference evidence="2 3" key="1">
    <citation type="submission" date="2016-11" db="EMBL/GenBank/DDBJ databases">
        <title>Description of two novel members of the family Erysipelotrichaceae: Ileibacterium lipovorans gen. nov., sp. nov. and Dubosiella newyorkensis, gen. nov., sp. nov.</title>
        <authorList>
            <person name="Cox L.M."/>
            <person name="Sohn J."/>
            <person name="Tyrrell K.L."/>
            <person name="Citron D.M."/>
            <person name="Lawson P.A."/>
            <person name="Patel N.B."/>
            <person name="Iizumi T."/>
            <person name="Perez-Perez G.I."/>
            <person name="Goldstein E.J."/>
            <person name="Blaser M.J."/>
        </authorList>
    </citation>
    <scope>NUCLEOTIDE SEQUENCE [LARGE SCALE GENOMIC DNA]</scope>
    <source>
        <strain evidence="2 3">NYU-BL-K8</strain>
    </source>
</reference>
<accession>A0A1Q9YNC3</accession>
<dbReference type="Proteomes" id="UP000186758">
    <property type="component" value="Unassembled WGS sequence"/>
</dbReference>
<evidence type="ECO:0000313" key="3">
    <source>
        <dbReference type="Proteomes" id="UP000186758"/>
    </source>
</evidence>
<protein>
    <submittedName>
        <fullName evidence="2">Uncharacterized protein</fullName>
    </submittedName>
</protein>
<gene>
    <name evidence="2" type="ORF">BO223_00530</name>
</gene>
<feature type="region of interest" description="Disordered" evidence="1">
    <location>
        <begin position="431"/>
        <end position="453"/>
    </location>
</feature>
<dbReference type="EMBL" id="MPJZ01000005">
    <property type="protein sequence ID" value="OLU47322.1"/>
    <property type="molecule type" value="Genomic_DNA"/>
</dbReference>
<evidence type="ECO:0000256" key="1">
    <source>
        <dbReference type="SAM" id="MobiDB-lite"/>
    </source>
</evidence>
<name>A0A1Q9YNC3_9FIRM</name>
<comment type="caution">
    <text evidence="2">The sequence shown here is derived from an EMBL/GenBank/DDBJ whole genome shotgun (WGS) entry which is preliminary data.</text>
</comment>
<proteinExistence type="predicted"/>
<evidence type="ECO:0000313" key="2">
    <source>
        <dbReference type="EMBL" id="OLU47322.1"/>
    </source>
</evidence>
<organism evidence="2 3">
    <name type="scientific">Faecalibaculum rodentium</name>
    <dbReference type="NCBI Taxonomy" id="1702221"/>
    <lineage>
        <taxon>Bacteria</taxon>
        <taxon>Bacillati</taxon>
        <taxon>Bacillota</taxon>
        <taxon>Erysipelotrichia</taxon>
        <taxon>Erysipelotrichales</taxon>
        <taxon>Erysipelotrichaceae</taxon>
        <taxon>Faecalibaculum</taxon>
    </lineage>
</organism>
<sequence length="453" mass="51702">MLAVWLKDFWCVPLTSRKKDGYIQVLHEDQPVSVLGDRYIPDSPLFADCSSLFRVKKRNLSGFVKGMSDRFAARIMLHTAILCPEGPDWLKLQPGSLVESDGSLYLIMDDENGRQMVPCSVSEHKVQGGFSWYKTDGTRQGSVIVPEGGTPVAMPELSYPVAGYLLPDDLPAARNTVRAAAENRTRFSQLIPPETLQHRKMADSAIPGDVFYSWMPLGDRALLEAGEGHWKRPYLIFRQMENGTLLAFPGSHKPKSGSCFAALPEQYPWYSLDHIRRPTVHITYFDISSPMYLEPRHLIERCFSLRTEHLQIVYRKAVNRTWCEKTGLSDWVTDRLVIETDDIVRYQGELFWVRKREKTTATLHPTTIPEGYGQPALFCQGKNVIPDTNTSCFDACIGELDWMQTLTPAEALNWSEYLKLEREKKRGQEVWRKHEESPLETGTGSRNHRFMKG</sequence>